<dbReference type="Pfam" id="PF01395">
    <property type="entry name" value="PBP_GOBP"/>
    <property type="match status" value="1"/>
</dbReference>
<keyword evidence="3" id="KW-1185">Reference proteome</keyword>
<feature type="chain" id="PRO_5042842720" description="Odorant binding protein" evidence="1">
    <location>
        <begin position="17"/>
        <end position="139"/>
    </location>
</feature>
<accession>A0AAN9VZ81</accession>
<organism evidence="2 3">
    <name type="scientific">Gryllus longicercus</name>
    <dbReference type="NCBI Taxonomy" id="2509291"/>
    <lineage>
        <taxon>Eukaryota</taxon>
        <taxon>Metazoa</taxon>
        <taxon>Ecdysozoa</taxon>
        <taxon>Arthropoda</taxon>
        <taxon>Hexapoda</taxon>
        <taxon>Insecta</taxon>
        <taxon>Pterygota</taxon>
        <taxon>Neoptera</taxon>
        <taxon>Polyneoptera</taxon>
        <taxon>Orthoptera</taxon>
        <taxon>Ensifera</taxon>
        <taxon>Gryllidea</taxon>
        <taxon>Grylloidea</taxon>
        <taxon>Gryllidae</taxon>
        <taxon>Gryllinae</taxon>
        <taxon>Gryllus</taxon>
    </lineage>
</organism>
<dbReference type="CDD" id="cd23992">
    <property type="entry name" value="PBP_GOBP"/>
    <property type="match status" value="1"/>
</dbReference>
<name>A0AAN9VZ81_9ORTH</name>
<dbReference type="InterPro" id="IPR006170">
    <property type="entry name" value="PBP/GOBP"/>
</dbReference>
<sequence length="139" mass="15488">MRACVLLLFVVAAVTADTPEAFRKALLPYTLLCKEILKSSDADVDDVVNLRVENITEEQECLGECVMERLGMWRDGKYVAASFGLRVKLMKLLHAANPAILADVERLVHHCSHYSETHARGRKCHVFGYGVSCILGKVQ</sequence>
<dbReference type="AlphaFoldDB" id="A0AAN9VZ81"/>
<dbReference type="EMBL" id="JAZDUA010000039">
    <property type="protein sequence ID" value="KAK7871451.1"/>
    <property type="molecule type" value="Genomic_DNA"/>
</dbReference>
<dbReference type="Gene3D" id="1.10.238.20">
    <property type="entry name" value="Pheromone/general odorant binding protein domain"/>
    <property type="match status" value="1"/>
</dbReference>
<keyword evidence="1" id="KW-0732">Signal</keyword>
<dbReference type="GO" id="GO:0005549">
    <property type="term" value="F:odorant binding"/>
    <property type="evidence" value="ECO:0007669"/>
    <property type="project" value="InterPro"/>
</dbReference>
<protein>
    <recommendedName>
        <fullName evidence="4">Odorant binding protein</fullName>
    </recommendedName>
</protein>
<evidence type="ECO:0000313" key="2">
    <source>
        <dbReference type="EMBL" id="KAK7871451.1"/>
    </source>
</evidence>
<feature type="signal peptide" evidence="1">
    <location>
        <begin position="1"/>
        <end position="16"/>
    </location>
</feature>
<comment type="caution">
    <text evidence="2">The sequence shown here is derived from an EMBL/GenBank/DDBJ whole genome shotgun (WGS) entry which is preliminary data.</text>
</comment>
<dbReference type="Proteomes" id="UP001378592">
    <property type="component" value="Unassembled WGS sequence"/>
</dbReference>
<gene>
    <name evidence="2" type="ORF">R5R35_010833</name>
</gene>
<reference evidence="2 3" key="1">
    <citation type="submission" date="2024-03" db="EMBL/GenBank/DDBJ databases">
        <title>The genome assembly and annotation of the cricket Gryllus longicercus Weissman &amp; Gray.</title>
        <authorList>
            <person name="Szrajer S."/>
            <person name="Gray D."/>
            <person name="Ylla G."/>
        </authorList>
    </citation>
    <scope>NUCLEOTIDE SEQUENCE [LARGE SCALE GENOMIC DNA]</scope>
    <source>
        <strain evidence="2">DAG 2021-001</strain>
        <tissue evidence="2">Whole body minus gut</tissue>
    </source>
</reference>
<dbReference type="InterPro" id="IPR036728">
    <property type="entry name" value="PBP_GOBP_sf"/>
</dbReference>
<evidence type="ECO:0000313" key="3">
    <source>
        <dbReference type="Proteomes" id="UP001378592"/>
    </source>
</evidence>
<proteinExistence type="predicted"/>
<evidence type="ECO:0008006" key="4">
    <source>
        <dbReference type="Google" id="ProtNLM"/>
    </source>
</evidence>
<evidence type="ECO:0000256" key="1">
    <source>
        <dbReference type="SAM" id="SignalP"/>
    </source>
</evidence>
<dbReference type="SUPFAM" id="SSF47565">
    <property type="entry name" value="Insect pheromone/odorant-binding proteins"/>
    <property type="match status" value="1"/>
</dbReference>